<evidence type="ECO:0000313" key="3">
    <source>
        <dbReference type="Proteomes" id="UP000053039"/>
    </source>
</evidence>
<dbReference type="EMBL" id="LMWM01000003">
    <property type="protein sequence ID" value="KUM91034.1"/>
    <property type="molecule type" value="Genomic_DNA"/>
</dbReference>
<dbReference type="RefSeq" id="WP_051831886.1">
    <property type="nucleotide sequence ID" value="NZ_JBIBHV010000007.1"/>
</dbReference>
<evidence type="ECO:0000313" key="2">
    <source>
        <dbReference type="EMBL" id="KUM91034.1"/>
    </source>
</evidence>
<organism evidence="2 3">
    <name type="scientific">Streptomyces pseudovenezuelae</name>
    <dbReference type="NCBI Taxonomy" id="67350"/>
    <lineage>
        <taxon>Bacteria</taxon>
        <taxon>Bacillati</taxon>
        <taxon>Actinomycetota</taxon>
        <taxon>Actinomycetes</taxon>
        <taxon>Kitasatosporales</taxon>
        <taxon>Streptomycetaceae</taxon>
        <taxon>Streptomyces</taxon>
        <taxon>Streptomyces aurantiacus group</taxon>
    </lineage>
</organism>
<feature type="transmembrane region" description="Helical" evidence="1">
    <location>
        <begin position="56"/>
        <end position="74"/>
    </location>
</feature>
<dbReference type="OrthoDB" id="4312493at2"/>
<comment type="caution">
    <text evidence="2">The sequence shown here is derived from an EMBL/GenBank/DDBJ whole genome shotgun (WGS) entry which is preliminary data.</text>
</comment>
<keyword evidence="1" id="KW-1133">Transmembrane helix</keyword>
<keyword evidence="1" id="KW-0812">Transmembrane</keyword>
<gene>
    <name evidence="2" type="ORF">AQI94_02135</name>
</gene>
<keyword evidence="1" id="KW-0472">Membrane</keyword>
<evidence type="ECO:0000256" key="1">
    <source>
        <dbReference type="SAM" id="Phobius"/>
    </source>
</evidence>
<proteinExistence type="predicted"/>
<name>A0A101NDI6_9ACTN</name>
<reference evidence="2 3" key="1">
    <citation type="submission" date="2015-10" db="EMBL/GenBank/DDBJ databases">
        <title>Draft genome sequence of Streptomyces pseudovenezuelae DSM 40212, type strain for the species Streptomyces pseudovenezuelae.</title>
        <authorList>
            <person name="Ruckert C."/>
            <person name="Winkler A."/>
            <person name="Kalinowski J."/>
            <person name="Kampfer P."/>
            <person name="Glaeser S."/>
        </authorList>
    </citation>
    <scope>NUCLEOTIDE SEQUENCE [LARGE SCALE GENOMIC DNA]</scope>
    <source>
        <strain evidence="2 3">DSM 40212</strain>
    </source>
</reference>
<protein>
    <submittedName>
        <fullName evidence="2">Uncharacterized protein</fullName>
    </submittedName>
</protein>
<dbReference type="AlphaFoldDB" id="A0A101NDI6"/>
<accession>A0A101NDI6</accession>
<dbReference type="Proteomes" id="UP000053039">
    <property type="component" value="Unassembled WGS sequence"/>
</dbReference>
<sequence length="87" mass="9308">MSSLLRKVAARLEILDVLLPKIARQANQLLDLVGGPVVGALMLSAGIKSYRDGGSVGWPVAGSALLLINLCVAWRRLARHRKPTPTP</sequence>
<feature type="transmembrane region" description="Helical" evidence="1">
    <location>
        <begin position="29"/>
        <end position="50"/>
    </location>
</feature>